<feature type="transmembrane region" description="Helical" evidence="7">
    <location>
        <begin position="302"/>
        <end position="331"/>
    </location>
</feature>
<evidence type="ECO:0000259" key="8">
    <source>
        <dbReference type="PROSITE" id="PS50156"/>
    </source>
</evidence>
<dbReference type="STRING" id="1121362.A605_01425"/>
<evidence type="ECO:0000313" key="10">
    <source>
        <dbReference type="Proteomes" id="UP000011723"/>
    </source>
</evidence>
<evidence type="ECO:0000256" key="2">
    <source>
        <dbReference type="ARBA" id="ARBA00022475"/>
    </source>
</evidence>
<feature type="transmembrane region" description="Helical" evidence="7">
    <location>
        <begin position="343"/>
        <end position="365"/>
    </location>
</feature>
<accession>M1MU90</accession>
<evidence type="ECO:0000256" key="6">
    <source>
        <dbReference type="SAM" id="MobiDB-lite"/>
    </source>
</evidence>
<feature type="transmembrane region" description="Helical" evidence="7">
    <location>
        <begin position="728"/>
        <end position="747"/>
    </location>
</feature>
<evidence type="ECO:0000256" key="3">
    <source>
        <dbReference type="ARBA" id="ARBA00022692"/>
    </source>
</evidence>
<dbReference type="PANTHER" id="PTHR33406:SF13">
    <property type="entry name" value="MEMBRANE PROTEIN YDFJ"/>
    <property type="match status" value="1"/>
</dbReference>
<evidence type="ECO:0000313" key="9">
    <source>
        <dbReference type="EMBL" id="AGF71299.1"/>
    </source>
</evidence>
<comment type="subcellular location">
    <subcellularLocation>
        <location evidence="1">Cell membrane</location>
        <topology evidence="1">Multi-pass membrane protein</topology>
    </subcellularLocation>
</comment>
<feature type="transmembrane region" description="Helical" evidence="7">
    <location>
        <begin position="216"/>
        <end position="236"/>
    </location>
</feature>
<keyword evidence="5 7" id="KW-0472">Membrane</keyword>
<dbReference type="GO" id="GO:0005886">
    <property type="term" value="C:plasma membrane"/>
    <property type="evidence" value="ECO:0007669"/>
    <property type="project" value="UniProtKB-SubCell"/>
</dbReference>
<feature type="transmembrane region" description="Helical" evidence="7">
    <location>
        <begin position="243"/>
        <end position="263"/>
    </location>
</feature>
<organism evidence="9 10">
    <name type="scientific">Corynebacterium halotolerans YIM 70093 = DSM 44683</name>
    <dbReference type="NCBI Taxonomy" id="1121362"/>
    <lineage>
        <taxon>Bacteria</taxon>
        <taxon>Bacillati</taxon>
        <taxon>Actinomycetota</taxon>
        <taxon>Actinomycetes</taxon>
        <taxon>Mycobacteriales</taxon>
        <taxon>Corynebacteriaceae</taxon>
        <taxon>Corynebacterium</taxon>
    </lineage>
</organism>
<name>M1MU90_9CORY</name>
<evidence type="ECO:0000256" key="1">
    <source>
        <dbReference type="ARBA" id="ARBA00004651"/>
    </source>
</evidence>
<feature type="transmembrane region" description="Helical" evidence="7">
    <location>
        <begin position="651"/>
        <end position="672"/>
    </location>
</feature>
<dbReference type="InterPro" id="IPR050545">
    <property type="entry name" value="Mycobact_MmpL"/>
</dbReference>
<dbReference type="PANTHER" id="PTHR33406">
    <property type="entry name" value="MEMBRANE PROTEIN MJ1562-RELATED"/>
    <property type="match status" value="1"/>
</dbReference>
<feature type="domain" description="SSD" evidence="8">
    <location>
        <begin position="233"/>
        <end position="364"/>
    </location>
</feature>
<keyword evidence="4 7" id="KW-1133">Transmembrane helix</keyword>
<keyword evidence="2" id="KW-1003">Cell membrane</keyword>
<dbReference type="EMBL" id="CP003697">
    <property type="protein sequence ID" value="AGF71299.1"/>
    <property type="molecule type" value="Genomic_DNA"/>
</dbReference>
<feature type="transmembrane region" description="Helical" evidence="7">
    <location>
        <begin position="753"/>
        <end position="776"/>
    </location>
</feature>
<dbReference type="AlphaFoldDB" id="M1MU90"/>
<gene>
    <name evidence="9" type="ORF">A605_01425</name>
</gene>
<feature type="transmembrane region" description="Helical" evidence="7">
    <location>
        <begin position="592"/>
        <end position="611"/>
    </location>
</feature>
<feature type="region of interest" description="Disordered" evidence="6">
    <location>
        <begin position="814"/>
        <end position="836"/>
    </location>
</feature>
<dbReference type="KEGG" id="chn:A605_01425"/>
<feature type="transmembrane region" description="Helical" evidence="7">
    <location>
        <begin position="398"/>
        <end position="425"/>
    </location>
</feature>
<reference evidence="9 10" key="1">
    <citation type="journal article" date="2012" name="Stand. Genomic Sci.">
        <title>Genome sequence of the halotolerant bacterium Corynebacterium halotolerans type strain YIM 70093(T) (= DSM 44683(T)).</title>
        <authorList>
            <person name="Ruckert C."/>
            <person name="Albersmeier A."/>
            <person name="Al-Dilaimi A."/>
            <person name="Niehaus K."/>
            <person name="Szczepanowski R."/>
            <person name="Kalinowski J."/>
        </authorList>
    </citation>
    <scope>NUCLEOTIDE SEQUENCE [LARGE SCALE GENOMIC DNA]</scope>
    <source>
        <strain evidence="9">YIM 70093</strain>
    </source>
</reference>
<dbReference type="InterPro" id="IPR004869">
    <property type="entry name" value="MMPL_dom"/>
</dbReference>
<dbReference type="RefSeq" id="WP_015399723.1">
    <property type="nucleotide sequence ID" value="NC_020302.1"/>
</dbReference>
<evidence type="ECO:0000256" key="7">
    <source>
        <dbReference type="SAM" id="Phobius"/>
    </source>
</evidence>
<dbReference type="HOGENOM" id="CLU_005108_1_1_11"/>
<keyword evidence="3 7" id="KW-0812">Transmembrane</keyword>
<dbReference type="Proteomes" id="UP000011723">
    <property type="component" value="Chromosome"/>
</dbReference>
<protein>
    <submittedName>
        <fullName evidence="9">RND superfamily drug exporter</fullName>
    </submittedName>
</protein>
<dbReference type="SUPFAM" id="SSF82866">
    <property type="entry name" value="Multidrug efflux transporter AcrB transmembrane domain"/>
    <property type="match status" value="2"/>
</dbReference>
<dbReference type="PROSITE" id="PS50156">
    <property type="entry name" value="SSD"/>
    <property type="match status" value="1"/>
</dbReference>
<feature type="transmembrane region" description="Helical" evidence="7">
    <location>
        <begin position="269"/>
        <end position="290"/>
    </location>
</feature>
<dbReference type="PATRIC" id="fig|1121362.3.peg.278"/>
<keyword evidence="10" id="KW-1185">Reference proteome</keyword>
<dbReference type="InterPro" id="IPR000731">
    <property type="entry name" value="SSD"/>
</dbReference>
<dbReference type="eggNOG" id="COG2409">
    <property type="taxonomic scope" value="Bacteria"/>
</dbReference>
<feature type="transmembrane region" description="Helical" evidence="7">
    <location>
        <begin position="618"/>
        <end position="639"/>
    </location>
</feature>
<dbReference type="OrthoDB" id="7051771at2"/>
<dbReference type="Gene3D" id="1.20.1640.10">
    <property type="entry name" value="Multidrug efflux transporter AcrB transmembrane domain"/>
    <property type="match status" value="2"/>
</dbReference>
<dbReference type="Pfam" id="PF03176">
    <property type="entry name" value="MMPL"/>
    <property type="match status" value="3"/>
</dbReference>
<sequence>MAQLLFKLGRWSFHKKWIVISLWLVILAGMAGAAFTFQKPFTTQFSISDTPSITATKTLVENFPDSGNPVNAAGVNLVFAAPEGESLAQPENSAAIDDVIAYIETNLEDLTGTERFGNPIEVSPALQEMVVETATEQGLPEETARADAENLKMLSDDGRIGYTTFTFDVPTSMDVTQEHRDVVHEAMEIGREQGIQVEAGGAGFGDPIQIKTTSEIIGLAVAFVVLLFTFGSLVAAGLPVLTAVIGVGIGALAILLSTAFVELNNITPVLAVMIGLAVGIDYALFILSRYRAERRRLPADEAAGLAVGTAGSAVVFAGATVIIALAALSIVNIEFLTAMGLSAAFTVFVAVLVALTFIPALLGVLGNRTFSGRIPGVAGNPLKKGGKRRRGRTLGNRWVSFVHKVPGLVMAVVVLGLGALTAPVLDLEMALPSDSTSNLDTTQRKSADLMAEGFGEGVNAPFLVIVDAHTVNPDAQALQPLIRAQTDMAEQAGETVDEQSTAALSSFLYSVGQLNSLHNVKHAQLIATNGDSTAAQILVTPFTGPDEPITAEVAAALRAQGQEIEDATGVEIGLTGLTAVQMDITESLAGAMPLYLAVVVGLAIVLLLLVFRSIMVPLVAGLGFLLSVGAAFGVTVLVWQQGLWGLVSTPGPLISFMPIFLIGVTFGLAMDYQVFLVTRMREHYTTLQKQAARGATAASVSPADRERMVARGNLTAVEESTIVGFTRGARVVTAAALIMIAVFIAFIDQPLPFIQIFGFALAVGVFFDAFFIRMALVPATMFILGRATWWMPRWLDRILPSLDVEGAGLEEEWEHRRAERETHKEAAKGLESRSNA</sequence>
<evidence type="ECO:0000256" key="5">
    <source>
        <dbReference type="ARBA" id="ARBA00023136"/>
    </source>
</evidence>
<evidence type="ECO:0000256" key="4">
    <source>
        <dbReference type="ARBA" id="ARBA00022989"/>
    </source>
</evidence>
<proteinExistence type="predicted"/>